<dbReference type="EMBL" id="JAENHP010000013">
    <property type="protein sequence ID" value="MBM2620175.1"/>
    <property type="molecule type" value="Genomic_DNA"/>
</dbReference>
<reference evidence="1 2" key="1">
    <citation type="submission" date="2021-01" db="EMBL/GenBank/DDBJ databases">
        <title>Actinoplanes sp. nov. LDG1-06 isolated from lichen.</title>
        <authorList>
            <person name="Saeng-In P."/>
            <person name="Phongsopitanun W."/>
            <person name="Kanchanasin P."/>
            <person name="Yuki M."/>
            <person name="Kudo T."/>
            <person name="Ohkuma M."/>
            <person name="Tanasupawat S."/>
        </authorList>
    </citation>
    <scope>NUCLEOTIDE SEQUENCE [LARGE SCALE GENOMIC DNA]</scope>
    <source>
        <strain evidence="1 2">LDG1-06</strain>
    </source>
</reference>
<comment type="caution">
    <text evidence="1">The sequence shown here is derived from an EMBL/GenBank/DDBJ whole genome shotgun (WGS) entry which is preliminary data.</text>
</comment>
<keyword evidence="2" id="KW-1185">Reference proteome</keyword>
<sequence length="94" mass="10286">MAWRDDDAPSAGGSTEAEIQAIEARFVEMRRTDPGLPAAAAEVVRLNGFSVDRACVEAPGHAERHGQRPWFPSHAHDAAIWRADREAADQQRPA</sequence>
<evidence type="ECO:0000313" key="2">
    <source>
        <dbReference type="Proteomes" id="UP000632138"/>
    </source>
</evidence>
<dbReference type="RefSeq" id="WP_203380155.1">
    <property type="nucleotide sequence ID" value="NZ_JAENHP010000013.1"/>
</dbReference>
<proteinExistence type="predicted"/>
<evidence type="ECO:0000313" key="1">
    <source>
        <dbReference type="EMBL" id="MBM2620175.1"/>
    </source>
</evidence>
<organism evidence="1 2">
    <name type="scientific">Paractinoplanes ovalisporus</name>
    <dbReference type="NCBI Taxonomy" id="2810368"/>
    <lineage>
        <taxon>Bacteria</taxon>
        <taxon>Bacillati</taxon>
        <taxon>Actinomycetota</taxon>
        <taxon>Actinomycetes</taxon>
        <taxon>Micromonosporales</taxon>
        <taxon>Micromonosporaceae</taxon>
        <taxon>Paractinoplanes</taxon>
    </lineage>
</organism>
<name>A0ABS2AJZ8_9ACTN</name>
<accession>A0ABS2AJZ8</accession>
<protein>
    <submittedName>
        <fullName evidence="1">Uncharacterized protein</fullName>
    </submittedName>
</protein>
<dbReference type="Proteomes" id="UP000632138">
    <property type="component" value="Unassembled WGS sequence"/>
</dbReference>
<gene>
    <name evidence="1" type="ORF">JIG36_32140</name>
</gene>